<proteinExistence type="predicted"/>
<comment type="caution">
    <text evidence="2">The sequence shown here is derived from an EMBL/GenBank/DDBJ whole genome shotgun (WGS) entry which is preliminary data.</text>
</comment>
<protein>
    <submittedName>
        <fullName evidence="2">Uncharacterized protein</fullName>
    </submittedName>
</protein>
<sequence>MADNLNDQERPTTKKLRQARRKAKPEEKRIFGPLINCSKHLITVIEDDDEFDKRDDYDRSDDDSNADNNFAEQVIELDNVID</sequence>
<dbReference type="OrthoDB" id="2414835at2759"/>
<evidence type="ECO:0000256" key="1">
    <source>
        <dbReference type="SAM" id="MobiDB-lite"/>
    </source>
</evidence>
<evidence type="ECO:0000313" key="2">
    <source>
        <dbReference type="EMBL" id="RHZ46200.1"/>
    </source>
</evidence>
<organism evidence="2 3">
    <name type="scientific">Diversispora epigaea</name>
    <dbReference type="NCBI Taxonomy" id="1348612"/>
    <lineage>
        <taxon>Eukaryota</taxon>
        <taxon>Fungi</taxon>
        <taxon>Fungi incertae sedis</taxon>
        <taxon>Mucoromycota</taxon>
        <taxon>Glomeromycotina</taxon>
        <taxon>Glomeromycetes</taxon>
        <taxon>Diversisporales</taxon>
        <taxon>Diversisporaceae</taxon>
        <taxon>Diversispora</taxon>
    </lineage>
</organism>
<name>A0A397GDN8_9GLOM</name>
<gene>
    <name evidence="2" type="ORF">Glove_629g6</name>
</gene>
<reference evidence="2 3" key="1">
    <citation type="submission" date="2018-08" db="EMBL/GenBank/DDBJ databases">
        <title>Genome and evolution of the arbuscular mycorrhizal fungus Diversispora epigaea (formerly Glomus versiforme) and its bacterial endosymbionts.</title>
        <authorList>
            <person name="Sun X."/>
            <person name="Fei Z."/>
            <person name="Harrison M."/>
        </authorList>
    </citation>
    <scope>NUCLEOTIDE SEQUENCE [LARGE SCALE GENOMIC DNA]</scope>
    <source>
        <strain evidence="2 3">IT104</strain>
    </source>
</reference>
<evidence type="ECO:0000313" key="3">
    <source>
        <dbReference type="Proteomes" id="UP000266861"/>
    </source>
</evidence>
<accession>A0A397GDN8</accession>
<feature type="region of interest" description="Disordered" evidence="1">
    <location>
        <begin position="1"/>
        <end position="28"/>
    </location>
</feature>
<feature type="compositionally biased region" description="Basic residues" evidence="1">
    <location>
        <begin position="13"/>
        <end position="23"/>
    </location>
</feature>
<keyword evidence="3" id="KW-1185">Reference proteome</keyword>
<dbReference type="EMBL" id="PQFF01000521">
    <property type="protein sequence ID" value="RHZ46200.1"/>
    <property type="molecule type" value="Genomic_DNA"/>
</dbReference>
<dbReference type="AlphaFoldDB" id="A0A397GDN8"/>
<feature type="region of interest" description="Disordered" evidence="1">
    <location>
        <begin position="52"/>
        <end position="82"/>
    </location>
</feature>
<dbReference type="Proteomes" id="UP000266861">
    <property type="component" value="Unassembled WGS sequence"/>
</dbReference>